<dbReference type="SUPFAM" id="SSF50475">
    <property type="entry name" value="FMN-binding split barrel"/>
    <property type="match status" value="1"/>
</dbReference>
<dbReference type="KEGG" id="spir:CWM47_30615"/>
<dbReference type="RefSeq" id="WP_100992371.1">
    <property type="nucleotide sequence ID" value="NZ_CP025096.1"/>
</dbReference>
<feature type="domain" description="Pyridoxamine 5'-phosphate oxidase N-terminal" evidence="1">
    <location>
        <begin position="45"/>
        <end position="138"/>
    </location>
</feature>
<dbReference type="AlphaFoldDB" id="A0A2K8Z7M4"/>
<sequence length="223" mass="25326">MASNYASLAFTEPIKALQERYGSRSTYSRVEKQTRFNGLTNAETGFVADRDSFYMASIGENGFPYIQHRGGPKGFLHVIDPLTLSFVDFSGNKQYISVGNIQTHPQVSLILMDYARQARLKLYATAETVELADRPELFEQLDPVGYKHRPERMLLLHLEAFDWNCPQHISPRYTAEEINQALAPQREYIAQLEAELAQLRAQLILQILVLPTTTVDLPTVDYA</sequence>
<dbReference type="OrthoDB" id="9796486at2"/>
<reference evidence="2 3" key="1">
    <citation type="submission" date="2017-11" db="EMBL/GenBank/DDBJ databases">
        <title>Taxonomic description and genome sequences of Spirosoma HA7 sp. nov., isolated from pollen microhabitat of Corylus avellana.</title>
        <authorList>
            <person name="Ambika Manirajan B."/>
            <person name="Suarez C."/>
            <person name="Ratering S."/>
            <person name="Geissler-Plaum R."/>
            <person name="Cardinale M."/>
            <person name="Sylvia S."/>
        </authorList>
    </citation>
    <scope>NUCLEOTIDE SEQUENCE [LARGE SCALE GENOMIC DNA]</scope>
    <source>
        <strain evidence="2 3">HA7</strain>
    </source>
</reference>
<dbReference type="InterPro" id="IPR012349">
    <property type="entry name" value="Split_barrel_FMN-bd"/>
</dbReference>
<name>A0A2K8Z7M4_9BACT</name>
<keyword evidence="3" id="KW-1185">Reference proteome</keyword>
<evidence type="ECO:0000259" key="1">
    <source>
        <dbReference type="Pfam" id="PF01243"/>
    </source>
</evidence>
<dbReference type="PANTHER" id="PTHR42815">
    <property type="entry name" value="FAD-BINDING, PUTATIVE (AFU_ORTHOLOGUE AFUA_6G07600)-RELATED"/>
    <property type="match status" value="1"/>
</dbReference>
<organism evidence="2 3">
    <name type="scientific">Spirosoma pollinicola</name>
    <dbReference type="NCBI Taxonomy" id="2057025"/>
    <lineage>
        <taxon>Bacteria</taxon>
        <taxon>Pseudomonadati</taxon>
        <taxon>Bacteroidota</taxon>
        <taxon>Cytophagia</taxon>
        <taxon>Cytophagales</taxon>
        <taxon>Cytophagaceae</taxon>
        <taxon>Spirosoma</taxon>
    </lineage>
</organism>
<dbReference type="PANTHER" id="PTHR42815:SF2">
    <property type="entry name" value="FAD-BINDING, PUTATIVE (AFU_ORTHOLOGUE AFUA_6G07600)-RELATED"/>
    <property type="match status" value="1"/>
</dbReference>
<evidence type="ECO:0000313" key="2">
    <source>
        <dbReference type="EMBL" id="AUD05819.1"/>
    </source>
</evidence>
<dbReference type="InterPro" id="IPR011576">
    <property type="entry name" value="Pyridox_Oxase_N"/>
</dbReference>
<evidence type="ECO:0000313" key="3">
    <source>
        <dbReference type="Proteomes" id="UP000232883"/>
    </source>
</evidence>
<proteinExistence type="predicted"/>
<dbReference type="Gene3D" id="2.30.110.10">
    <property type="entry name" value="Electron Transport, Fmn-binding Protein, Chain A"/>
    <property type="match status" value="1"/>
</dbReference>
<gene>
    <name evidence="2" type="ORF">CWM47_30615</name>
</gene>
<dbReference type="Proteomes" id="UP000232883">
    <property type="component" value="Chromosome"/>
</dbReference>
<dbReference type="Pfam" id="PF01243">
    <property type="entry name" value="PNPOx_N"/>
    <property type="match status" value="1"/>
</dbReference>
<protein>
    <submittedName>
        <fullName evidence="2">Pyridoxamine 5'-phosphate oxidase</fullName>
    </submittedName>
</protein>
<accession>A0A2K8Z7M4</accession>
<dbReference type="EMBL" id="CP025096">
    <property type="protein sequence ID" value="AUD05819.1"/>
    <property type="molecule type" value="Genomic_DNA"/>
</dbReference>